<reference evidence="3" key="1">
    <citation type="submission" date="2021-04" db="EMBL/GenBank/DDBJ databases">
        <title>Luteolibacter sp. 32A isolated from the skin of an Anderson's salamander (Ambystoma andersonii).</title>
        <authorList>
            <person name="Spergser J."/>
            <person name="Busse H.-J."/>
        </authorList>
    </citation>
    <scope>NUCLEOTIDE SEQUENCE</scope>
    <source>
        <strain evidence="3">32A</strain>
    </source>
</reference>
<evidence type="ECO:0000256" key="1">
    <source>
        <dbReference type="SAM" id="Phobius"/>
    </source>
</evidence>
<dbReference type="Pfam" id="PF07584">
    <property type="entry name" value="BatA"/>
    <property type="match status" value="1"/>
</dbReference>
<dbReference type="EMBL" id="CP073100">
    <property type="protein sequence ID" value="QUE49478.1"/>
    <property type="molecule type" value="Genomic_DNA"/>
</dbReference>
<dbReference type="KEGG" id="lamb:KBB96_11400"/>
<evidence type="ECO:0000313" key="3">
    <source>
        <dbReference type="EMBL" id="QUE49478.1"/>
    </source>
</evidence>
<dbReference type="RefSeq" id="WP_211629567.1">
    <property type="nucleotide sequence ID" value="NZ_CP073100.1"/>
</dbReference>
<feature type="transmembrane region" description="Helical" evidence="1">
    <location>
        <begin position="56"/>
        <end position="76"/>
    </location>
</feature>
<proteinExistence type="predicted"/>
<accession>A0A975G644</accession>
<gene>
    <name evidence="3" type="ORF">KBB96_11400</name>
</gene>
<feature type="transmembrane region" description="Helical" evidence="1">
    <location>
        <begin position="573"/>
        <end position="593"/>
    </location>
</feature>
<keyword evidence="4" id="KW-1185">Reference proteome</keyword>
<evidence type="ECO:0000313" key="4">
    <source>
        <dbReference type="Proteomes" id="UP000676169"/>
    </source>
</evidence>
<feature type="domain" description="Aerotolerance regulator N-terminal" evidence="2">
    <location>
        <begin position="1"/>
        <end position="79"/>
    </location>
</feature>
<name>A0A975G644_9BACT</name>
<keyword evidence="1" id="KW-0812">Transmembrane</keyword>
<evidence type="ECO:0000259" key="2">
    <source>
        <dbReference type="Pfam" id="PF07584"/>
    </source>
</evidence>
<organism evidence="3 4">
    <name type="scientific">Luteolibacter ambystomatis</name>
    <dbReference type="NCBI Taxonomy" id="2824561"/>
    <lineage>
        <taxon>Bacteria</taxon>
        <taxon>Pseudomonadati</taxon>
        <taxon>Verrucomicrobiota</taxon>
        <taxon>Verrucomicrobiia</taxon>
        <taxon>Verrucomicrobiales</taxon>
        <taxon>Verrucomicrobiaceae</taxon>
        <taxon>Luteolibacter</taxon>
    </lineage>
</organism>
<keyword evidence="1" id="KW-1133">Transmembrane helix</keyword>
<keyword evidence="1" id="KW-0472">Membrane</keyword>
<sequence length="607" mass="66130">MLTLSNPYGLWALAGIPVILAIHFLQRKSVVLPVSTLFLLEKTQRESVSGRRFDRLMNSIPLWMQLLAVLLLAWFLCEPRYQKPRSTQRVAIVLDSSASMNVFKDKALEQLKAKLPSLQGPAAALDLIVFESTPGRPRLYAGDSPEKLLEALKDWRPRDGLIDPSQALRLARSLVSREGIVVYVTDTPAETLPFDARLLAVGEPIDNVGFTGISFTHEEGALVWRALVRNYGTGPVDRTWTLESPGGRSEAKPIHLDPNGLASLQGAFPPGTDKARLVLSADRFTTDDILPLVVPKPKPLSLFAGTSETFQDLTNKLLRSIEGMAPANDASESDLALISYDPLDPILPPGNAVVFVHDSTKGGAYLKGGIVPQPHPLMDGLNWQALLVRETITLQRTAADQVLLWQGDRPLIFLRDIAATAERPAARQLCFNFDLRLSNAATQPAFIVMLHRFAESIRDSKVAPASENLETNQSIRLASHPGAEGKPAAPLEATALDPDGKPAAVSRIKPGDPLQAPLDPGFFTVKQGDETLLEASVHYGDTREADFTACGAADTLNQGTGEAVERHTMEDPLWRIGLLVLIAVLLVSWHYTVGRSRSSAEPNLSHS</sequence>
<dbReference type="Proteomes" id="UP000676169">
    <property type="component" value="Chromosome"/>
</dbReference>
<dbReference type="AlphaFoldDB" id="A0A975G644"/>
<feature type="transmembrane region" description="Helical" evidence="1">
    <location>
        <begin position="6"/>
        <end position="25"/>
    </location>
</feature>
<dbReference type="PANTHER" id="PTHR37464:SF1">
    <property type="entry name" value="BLL2463 PROTEIN"/>
    <property type="match status" value="1"/>
</dbReference>
<protein>
    <submittedName>
        <fullName evidence="3">BatA and WFA domain-containing protein</fullName>
    </submittedName>
</protein>
<dbReference type="InterPro" id="IPR024163">
    <property type="entry name" value="Aerotolerance_reg_N"/>
</dbReference>
<dbReference type="PANTHER" id="PTHR37464">
    <property type="entry name" value="BLL2463 PROTEIN"/>
    <property type="match status" value="1"/>
</dbReference>
<dbReference type="InterPro" id="IPR036465">
    <property type="entry name" value="vWFA_dom_sf"/>
</dbReference>
<dbReference type="SUPFAM" id="SSF53300">
    <property type="entry name" value="vWA-like"/>
    <property type="match status" value="1"/>
</dbReference>